<proteinExistence type="predicted"/>
<keyword evidence="1" id="KW-0732">Signal</keyword>
<evidence type="ECO:0000313" key="3">
    <source>
        <dbReference type="Proteomes" id="UP000620366"/>
    </source>
</evidence>
<name>A0A926HTI6_9FIRM</name>
<dbReference type="Pfam" id="PF14270">
    <property type="entry name" value="DUF4358"/>
    <property type="match status" value="1"/>
</dbReference>
<dbReference type="InterPro" id="IPR025648">
    <property type="entry name" value="DUF4358"/>
</dbReference>
<accession>A0A926HTI6</accession>
<dbReference type="PROSITE" id="PS51257">
    <property type="entry name" value="PROKAR_LIPOPROTEIN"/>
    <property type="match status" value="1"/>
</dbReference>
<feature type="signal peptide" evidence="1">
    <location>
        <begin position="1"/>
        <end position="22"/>
    </location>
</feature>
<feature type="chain" id="PRO_5037541592" evidence="1">
    <location>
        <begin position="23"/>
        <end position="168"/>
    </location>
</feature>
<sequence>MNKVRKITGLALAFVLIVAAFAGCSSKPKESEYKSDVSMSALAEEIMGQITFAMTMPIDMTDADASAYITESTGLTGDMVSDSAIHVNMMITADNLWLAEAKDMDGVEAVKAAFEKQLETVTKSFEQYLPEPLEMAKNGKVVTRGRYVMLIISEDNDKAIELFESHIK</sequence>
<dbReference type="Proteomes" id="UP000620366">
    <property type="component" value="Unassembled WGS sequence"/>
</dbReference>
<evidence type="ECO:0000313" key="2">
    <source>
        <dbReference type="EMBL" id="MBC8535909.1"/>
    </source>
</evidence>
<keyword evidence="3" id="KW-1185">Reference proteome</keyword>
<reference evidence="2" key="1">
    <citation type="submission" date="2020-08" db="EMBL/GenBank/DDBJ databases">
        <title>Genome public.</title>
        <authorList>
            <person name="Liu C."/>
            <person name="Sun Q."/>
        </authorList>
    </citation>
    <scope>NUCLEOTIDE SEQUENCE</scope>
    <source>
        <strain evidence="2">BX7</strain>
    </source>
</reference>
<dbReference type="AlphaFoldDB" id="A0A926HTI6"/>
<organism evidence="2 3">
    <name type="scientific">Feifania hominis</name>
    <dbReference type="NCBI Taxonomy" id="2763660"/>
    <lineage>
        <taxon>Bacteria</taxon>
        <taxon>Bacillati</taxon>
        <taxon>Bacillota</taxon>
        <taxon>Clostridia</taxon>
        <taxon>Eubacteriales</taxon>
        <taxon>Feifaniaceae</taxon>
        <taxon>Feifania</taxon>
    </lineage>
</organism>
<gene>
    <name evidence="2" type="ORF">H8695_04285</name>
</gene>
<dbReference type="RefSeq" id="WP_249299651.1">
    <property type="nucleotide sequence ID" value="NZ_JACRSP010000002.1"/>
</dbReference>
<evidence type="ECO:0000256" key="1">
    <source>
        <dbReference type="SAM" id="SignalP"/>
    </source>
</evidence>
<dbReference type="EMBL" id="JACRSP010000002">
    <property type="protein sequence ID" value="MBC8535909.1"/>
    <property type="molecule type" value="Genomic_DNA"/>
</dbReference>
<comment type="caution">
    <text evidence="2">The sequence shown here is derived from an EMBL/GenBank/DDBJ whole genome shotgun (WGS) entry which is preliminary data.</text>
</comment>
<protein>
    <submittedName>
        <fullName evidence="2">DUF4358 domain-containing protein</fullName>
    </submittedName>
</protein>